<dbReference type="SUPFAM" id="SSF49599">
    <property type="entry name" value="TRAF domain-like"/>
    <property type="match status" value="1"/>
</dbReference>
<dbReference type="Gene3D" id="3.30.40.10">
    <property type="entry name" value="Zinc/RING finger domain, C3HC4 (zinc finger)"/>
    <property type="match status" value="1"/>
</dbReference>
<dbReference type="Proteomes" id="UP001237642">
    <property type="component" value="Unassembled WGS sequence"/>
</dbReference>
<evidence type="ECO:0000313" key="8">
    <source>
        <dbReference type="Proteomes" id="UP001237642"/>
    </source>
</evidence>
<keyword evidence="3" id="KW-0862">Zinc</keyword>
<proteinExistence type="predicted"/>
<comment type="function">
    <text evidence="4">E3 ubiquitin-protein ligase that mediates ubiquitination and subsequent proteasomal degradation of target proteins. E3 ubiquitin ligases accept ubiquitin from an E2 ubiquitin-conjugating enzyme in the form of a thioester and then directly transfers the ubiquitin to targeted substrates. It probably triggers the ubiquitin-mediated degradation of different substrates.</text>
</comment>
<dbReference type="AlphaFoldDB" id="A0AAD8H9J6"/>
<dbReference type="GO" id="GO:0008270">
    <property type="term" value="F:zinc ion binding"/>
    <property type="evidence" value="ECO:0007669"/>
    <property type="project" value="UniProtKB-KW"/>
</dbReference>
<dbReference type="PROSITE" id="PS51081">
    <property type="entry name" value="ZF_SIAH"/>
    <property type="match status" value="1"/>
</dbReference>
<evidence type="ECO:0000313" key="7">
    <source>
        <dbReference type="EMBL" id="KAK1363652.1"/>
    </source>
</evidence>
<sequence>MNSIWDNCCFARIATSERDYKGLEEAFGVNDGVNGDPMDTGETSRLEMNENPLGMETFNSVPVKRGRGRPRQRLAYSGAGAGFSDSPLVGLGTAGGNETSGLGLVMRGWVKYMLVNLPVIYFSFIWPSPVEYTPQFCFEGHMTCSRCRGNYQNTCCICYLPIAHIRNYGLEAVLEAAKITCSNNKYGCKEKLRYSMKLEHMQSCAYEPCYCPFPGCGFDGSYKDLYLHFAREHLASAIRFKFDTSFSVHMGANMKYKFLQENDNTLFIINYGVLDNGDVIVSNIICMGPSCLENEYSHELEASSENGSVKFTYSSTQSLRKWEPCVPEKSILVVTKHMIDSHKIRVCIRRKGKN</sequence>
<keyword evidence="8" id="KW-1185">Reference proteome</keyword>
<gene>
    <name evidence="7" type="ORF">POM88_039213</name>
</gene>
<protein>
    <recommendedName>
        <fullName evidence="6">SIAH-type domain-containing protein</fullName>
    </recommendedName>
</protein>
<name>A0AAD8H9J6_9APIA</name>
<evidence type="ECO:0000256" key="5">
    <source>
        <dbReference type="PROSITE-ProRule" id="PRU00455"/>
    </source>
</evidence>
<keyword evidence="1" id="KW-0479">Metal-binding</keyword>
<keyword evidence="2 5" id="KW-0863">Zinc-finger</keyword>
<accession>A0AAD8H9J6</accession>
<dbReference type="EMBL" id="JAUIZM010000009">
    <property type="protein sequence ID" value="KAK1363652.1"/>
    <property type="molecule type" value="Genomic_DNA"/>
</dbReference>
<evidence type="ECO:0000256" key="4">
    <source>
        <dbReference type="ARBA" id="ARBA00024004"/>
    </source>
</evidence>
<comment type="caution">
    <text evidence="7">The sequence shown here is derived from an EMBL/GenBank/DDBJ whole genome shotgun (WGS) entry which is preliminary data.</text>
</comment>
<reference evidence="7" key="1">
    <citation type="submission" date="2023-02" db="EMBL/GenBank/DDBJ databases">
        <title>Genome of toxic invasive species Heracleum sosnowskyi carries increased number of genes despite the absence of recent whole-genome duplications.</title>
        <authorList>
            <person name="Schelkunov M."/>
            <person name="Shtratnikova V."/>
            <person name="Makarenko M."/>
            <person name="Klepikova A."/>
            <person name="Omelchenko D."/>
            <person name="Novikova G."/>
            <person name="Obukhova E."/>
            <person name="Bogdanov V."/>
            <person name="Penin A."/>
            <person name="Logacheva M."/>
        </authorList>
    </citation>
    <scope>NUCLEOTIDE SEQUENCE</scope>
    <source>
        <strain evidence="7">Hsosn_3</strain>
        <tissue evidence="7">Leaf</tissue>
    </source>
</reference>
<dbReference type="InterPro" id="IPR013083">
    <property type="entry name" value="Znf_RING/FYVE/PHD"/>
</dbReference>
<dbReference type="InterPro" id="IPR013010">
    <property type="entry name" value="Znf_SIAH"/>
</dbReference>
<dbReference type="PANTHER" id="PTHR46632">
    <property type="entry name" value="E3 UBIQUITIN-PROTEIN LIGASE SINA-LIKE 4"/>
    <property type="match status" value="1"/>
</dbReference>
<dbReference type="PANTHER" id="PTHR46632:SF16">
    <property type="entry name" value="E3 UBIQUITIN-PROTEIN LIGASE SINA-LIKE 10"/>
    <property type="match status" value="1"/>
</dbReference>
<organism evidence="7 8">
    <name type="scientific">Heracleum sosnowskyi</name>
    <dbReference type="NCBI Taxonomy" id="360622"/>
    <lineage>
        <taxon>Eukaryota</taxon>
        <taxon>Viridiplantae</taxon>
        <taxon>Streptophyta</taxon>
        <taxon>Embryophyta</taxon>
        <taxon>Tracheophyta</taxon>
        <taxon>Spermatophyta</taxon>
        <taxon>Magnoliopsida</taxon>
        <taxon>eudicotyledons</taxon>
        <taxon>Gunneridae</taxon>
        <taxon>Pentapetalae</taxon>
        <taxon>asterids</taxon>
        <taxon>campanulids</taxon>
        <taxon>Apiales</taxon>
        <taxon>Apiaceae</taxon>
        <taxon>Apioideae</taxon>
        <taxon>apioid superclade</taxon>
        <taxon>Tordylieae</taxon>
        <taxon>Tordyliinae</taxon>
        <taxon>Heracleum</taxon>
    </lineage>
</organism>
<dbReference type="InterPro" id="IPR044286">
    <property type="entry name" value="SINL_plant"/>
</dbReference>
<feature type="domain" description="SIAH-type" evidence="6">
    <location>
        <begin position="176"/>
        <end position="234"/>
    </location>
</feature>
<evidence type="ECO:0000256" key="2">
    <source>
        <dbReference type="ARBA" id="ARBA00022771"/>
    </source>
</evidence>
<dbReference type="Pfam" id="PF21361">
    <property type="entry name" value="Sina_ZnF"/>
    <property type="match status" value="1"/>
</dbReference>
<evidence type="ECO:0000256" key="1">
    <source>
        <dbReference type="ARBA" id="ARBA00022723"/>
    </source>
</evidence>
<evidence type="ECO:0000256" key="3">
    <source>
        <dbReference type="ARBA" id="ARBA00022833"/>
    </source>
</evidence>
<reference evidence="7" key="2">
    <citation type="submission" date="2023-05" db="EMBL/GenBank/DDBJ databases">
        <authorList>
            <person name="Schelkunov M.I."/>
        </authorList>
    </citation>
    <scope>NUCLEOTIDE SEQUENCE</scope>
    <source>
        <strain evidence="7">Hsosn_3</strain>
        <tissue evidence="7">Leaf</tissue>
    </source>
</reference>
<evidence type="ECO:0000259" key="6">
    <source>
        <dbReference type="PROSITE" id="PS51081"/>
    </source>
</evidence>